<name>A0ABT2LJK6_9HYPH</name>
<feature type="domain" description="tRNA nucleotidyltransferase/poly(A) polymerase RNA and SrmB- binding" evidence="10">
    <location>
        <begin position="188"/>
        <end position="240"/>
    </location>
</feature>
<dbReference type="Gene3D" id="3.30.460.10">
    <property type="entry name" value="Beta Polymerase, domain 2"/>
    <property type="match status" value="1"/>
</dbReference>
<comment type="similarity">
    <text evidence="8">Belongs to the tRNA nucleotidyltransferase/poly(A) polymerase family.</text>
</comment>
<dbReference type="InterPro" id="IPR032828">
    <property type="entry name" value="PolyA_RNA-bd"/>
</dbReference>
<accession>A0ABT2LJK6</accession>
<keyword evidence="6" id="KW-0547">Nucleotide-binding</keyword>
<keyword evidence="4" id="KW-0548">Nucleotidyltransferase</keyword>
<dbReference type="SUPFAM" id="SSF81891">
    <property type="entry name" value="Poly A polymerase C-terminal region-like"/>
    <property type="match status" value="1"/>
</dbReference>
<keyword evidence="2 8" id="KW-0808">Transferase</keyword>
<comment type="caution">
    <text evidence="11">The sequence shown here is derived from an EMBL/GenBank/DDBJ whole genome shotgun (WGS) entry which is preliminary data.</text>
</comment>
<dbReference type="InterPro" id="IPR050264">
    <property type="entry name" value="Bact_CCA-adding_enz_type3_sf"/>
</dbReference>
<sequence>MTSATIAGADWLREPGLQALLGVLNADGEEARIAGGAVRNALLGQTVTDIDIATTTPPDETTRRAKAAGFKVVPTGYEHGTVTVVAKGKPYEVTTLRADVETDGRRARVVFGRDWRSDAERRDFTINALYAEADGRVVDLVGGLDDLDTHTLRFIGNAETRIREDYLRILRFFRFFAWYGSGRPDAEGLKACARLKEGLSRLSAERVWGELRKLLSAPDPSRALLWMRTTNALTMVLPESEKWGIDTIHPLMAAEQGLSWPPDPMLRLAAILPPDVTRLEALAARLRLSKAEAASIVAWAQAPLPDRALSEADFVKLLYRNSPEGIDKRLRLALATARARAPEDDKALAEAAGFQRLLDILERWKRPVLPIKGKDLVASGHAPGEELGALLAELEQAWIDSGFKMTREELLKKAERSFPPSRGEGGPAR</sequence>
<feature type="domain" description="Poly A polymerase head" evidence="9">
    <location>
        <begin position="31"/>
        <end position="153"/>
    </location>
</feature>
<organism evidence="11 12">
    <name type="scientific">Chelativorans salis</name>
    <dbReference type="NCBI Taxonomy" id="2978478"/>
    <lineage>
        <taxon>Bacteria</taxon>
        <taxon>Pseudomonadati</taxon>
        <taxon>Pseudomonadota</taxon>
        <taxon>Alphaproteobacteria</taxon>
        <taxon>Hyphomicrobiales</taxon>
        <taxon>Phyllobacteriaceae</taxon>
        <taxon>Chelativorans</taxon>
    </lineage>
</organism>
<dbReference type="Proteomes" id="UP001320831">
    <property type="component" value="Unassembled WGS sequence"/>
</dbReference>
<dbReference type="InterPro" id="IPR043519">
    <property type="entry name" value="NT_sf"/>
</dbReference>
<keyword evidence="3" id="KW-0819">tRNA processing</keyword>
<evidence type="ECO:0000259" key="10">
    <source>
        <dbReference type="Pfam" id="PF12627"/>
    </source>
</evidence>
<evidence type="ECO:0000313" key="12">
    <source>
        <dbReference type="Proteomes" id="UP001320831"/>
    </source>
</evidence>
<evidence type="ECO:0000256" key="5">
    <source>
        <dbReference type="ARBA" id="ARBA00022723"/>
    </source>
</evidence>
<evidence type="ECO:0000256" key="2">
    <source>
        <dbReference type="ARBA" id="ARBA00022679"/>
    </source>
</evidence>
<proteinExistence type="inferred from homology"/>
<dbReference type="RefSeq" id="WP_260901288.1">
    <property type="nucleotide sequence ID" value="NZ_JAOCZP010000002.1"/>
</dbReference>
<keyword evidence="12" id="KW-1185">Reference proteome</keyword>
<comment type="cofactor">
    <cofactor evidence="1">
        <name>Mg(2+)</name>
        <dbReference type="ChEBI" id="CHEBI:18420"/>
    </cofactor>
</comment>
<evidence type="ECO:0000256" key="8">
    <source>
        <dbReference type="RuleBase" id="RU003953"/>
    </source>
</evidence>
<evidence type="ECO:0000256" key="4">
    <source>
        <dbReference type="ARBA" id="ARBA00022695"/>
    </source>
</evidence>
<dbReference type="SUPFAM" id="SSF81301">
    <property type="entry name" value="Nucleotidyltransferase"/>
    <property type="match status" value="1"/>
</dbReference>
<keyword evidence="7" id="KW-0460">Magnesium</keyword>
<dbReference type="InterPro" id="IPR002646">
    <property type="entry name" value="PolA_pol_head_dom"/>
</dbReference>
<evidence type="ECO:0000256" key="1">
    <source>
        <dbReference type="ARBA" id="ARBA00001946"/>
    </source>
</evidence>
<evidence type="ECO:0000313" key="11">
    <source>
        <dbReference type="EMBL" id="MCT7374781.1"/>
    </source>
</evidence>
<reference evidence="11 12" key="1">
    <citation type="submission" date="2022-09" db="EMBL/GenBank/DDBJ databases">
        <title>Chelativorans salina sp. nov., a novel slightly halophilic bacterium isolated from a saline lake sediment enrichment.</title>
        <authorList>
            <person name="Gao L."/>
            <person name="Fang B.-Z."/>
            <person name="Li W.-J."/>
        </authorList>
    </citation>
    <scope>NUCLEOTIDE SEQUENCE [LARGE SCALE GENOMIC DNA]</scope>
    <source>
        <strain evidence="11 12">EGI FJ00035</strain>
    </source>
</reference>
<evidence type="ECO:0000256" key="3">
    <source>
        <dbReference type="ARBA" id="ARBA00022694"/>
    </source>
</evidence>
<keyword evidence="8" id="KW-0694">RNA-binding</keyword>
<evidence type="ECO:0000256" key="6">
    <source>
        <dbReference type="ARBA" id="ARBA00022741"/>
    </source>
</evidence>
<keyword evidence="5" id="KW-0479">Metal-binding</keyword>
<gene>
    <name evidence="11" type="ORF">N5A92_07000</name>
</gene>
<evidence type="ECO:0000256" key="7">
    <source>
        <dbReference type="ARBA" id="ARBA00022842"/>
    </source>
</evidence>
<dbReference type="Pfam" id="PF12627">
    <property type="entry name" value="PolyA_pol_RNAbd"/>
    <property type="match status" value="1"/>
</dbReference>
<dbReference type="PANTHER" id="PTHR46173">
    <property type="entry name" value="CCA TRNA NUCLEOTIDYLTRANSFERASE 1, MITOCHONDRIAL"/>
    <property type="match status" value="1"/>
</dbReference>
<dbReference type="Gene3D" id="1.10.3090.10">
    <property type="entry name" value="cca-adding enzyme, domain 2"/>
    <property type="match status" value="1"/>
</dbReference>
<dbReference type="CDD" id="cd05398">
    <property type="entry name" value="NT_ClassII-CCAase"/>
    <property type="match status" value="1"/>
</dbReference>
<dbReference type="PANTHER" id="PTHR46173:SF1">
    <property type="entry name" value="CCA TRNA NUCLEOTIDYLTRANSFERASE 1, MITOCHONDRIAL"/>
    <property type="match status" value="1"/>
</dbReference>
<evidence type="ECO:0000259" key="9">
    <source>
        <dbReference type="Pfam" id="PF01743"/>
    </source>
</evidence>
<dbReference type="EMBL" id="JAOCZP010000002">
    <property type="protein sequence ID" value="MCT7374781.1"/>
    <property type="molecule type" value="Genomic_DNA"/>
</dbReference>
<dbReference type="Pfam" id="PF01743">
    <property type="entry name" value="PolyA_pol"/>
    <property type="match status" value="1"/>
</dbReference>
<protein>
    <submittedName>
        <fullName evidence="11">CCA tRNA nucleotidyltransferase</fullName>
    </submittedName>
</protein>